<keyword evidence="2" id="KW-1185">Reference proteome</keyword>
<evidence type="ECO:0000313" key="1">
    <source>
        <dbReference type="EMBL" id="KAH8000566.1"/>
    </source>
</evidence>
<organism evidence="1 2">
    <name type="scientific">Sphaerodactylus townsendi</name>
    <dbReference type="NCBI Taxonomy" id="933632"/>
    <lineage>
        <taxon>Eukaryota</taxon>
        <taxon>Metazoa</taxon>
        <taxon>Chordata</taxon>
        <taxon>Craniata</taxon>
        <taxon>Vertebrata</taxon>
        <taxon>Euteleostomi</taxon>
        <taxon>Lepidosauria</taxon>
        <taxon>Squamata</taxon>
        <taxon>Bifurcata</taxon>
        <taxon>Gekkota</taxon>
        <taxon>Sphaerodactylidae</taxon>
        <taxon>Sphaerodactylus</taxon>
    </lineage>
</organism>
<sequence>MDMIHSVLRYVSNPHPFAHNVGILHKLHLVRFYAARLLFKGRRKAPRVQTLLSGKLEGGRGQGVPVQAKTAWSMLGNCSSSNCTLGSQGFAGSVGKLVLMVFLIVAISLGNTVILLVFLHARNFRSPQGYLKASLALADLSIGVIVVPYSVYREVNKLLYGMKQETGESKELICYIIGPLFAVSTFVSITTIFLLSVERSIAVLKPLHKRAVVTKRRTAWLTLITWALSLLLAVIPMIVSPDITFQYNSCSSLCNYVLPTDKPPQPHWNIMLLYPVFDFSLLGSTLIINLVTFAALHQYCKTRKQLGGDSQRGTQLSFSEINAAKTIGVLTFAFAASFSPIAVFVVGSVVGFEWCHFSFYAFWILTSNSCWNVAIYSAWDPKFRQGVKELFGKRVLKSTSQGPSHSVEVDSTSAACVVAPKEMFHPDGT</sequence>
<evidence type="ECO:0000313" key="2">
    <source>
        <dbReference type="Proteomes" id="UP000827872"/>
    </source>
</evidence>
<reference evidence="1" key="1">
    <citation type="submission" date="2021-08" db="EMBL/GenBank/DDBJ databases">
        <title>The first chromosome-level gecko genome reveals the dynamic sex chromosomes of Neotropical dwarf geckos (Sphaerodactylidae: Sphaerodactylus).</title>
        <authorList>
            <person name="Pinto B.J."/>
            <person name="Keating S.E."/>
            <person name="Gamble T."/>
        </authorList>
    </citation>
    <scope>NUCLEOTIDE SEQUENCE</scope>
    <source>
        <strain evidence="1">TG3544</strain>
    </source>
</reference>
<protein>
    <submittedName>
        <fullName evidence="1">Uncharacterized protein</fullName>
    </submittedName>
</protein>
<comment type="caution">
    <text evidence="1">The sequence shown here is derived from an EMBL/GenBank/DDBJ whole genome shotgun (WGS) entry which is preliminary data.</text>
</comment>
<dbReference type="Proteomes" id="UP000827872">
    <property type="component" value="Linkage Group LG05"/>
</dbReference>
<name>A0ACB8F6L2_9SAUR</name>
<proteinExistence type="predicted"/>
<gene>
    <name evidence="1" type="ORF">K3G42_026365</name>
</gene>
<dbReference type="EMBL" id="CM037618">
    <property type="protein sequence ID" value="KAH8000566.1"/>
    <property type="molecule type" value="Genomic_DNA"/>
</dbReference>
<accession>A0ACB8F6L2</accession>